<evidence type="ECO:0000313" key="2">
    <source>
        <dbReference type="Proteomes" id="UP001501710"/>
    </source>
</evidence>
<name>A0ABP8CLW5_9ACTN</name>
<gene>
    <name evidence="1" type="ORF">GCM10022254_66700</name>
</gene>
<organism evidence="1 2">
    <name type="scientific">Actinomadura meridiana</name>
    <dbReference type="NCBI Taxonomy" id="559626"/>
    <lineage>
        <taxon>Bacteria</taxon>
        <taxon>Bacillati</taxon>
        <taxon>Actinomycetota</taxon>
        <taxon>Actinomycetes</taxon>
        <taxon>Streptosporangiales</taxon>
        <taxon>Thermomonosporaceae</taxon>
        <taxon>Actinomadura</taxon>
    </lineage>
</organism>
<reference evidence="2" key="1">
    <citation type="journal article" date="2019" name="Int. J. Syst. Evol. Microbiol.">
        <title>The Global Catalogue of Microorganisms (GCM) 10K type strain sequencing project: providing services to taxonomists for standard genome sequencing and annotation.</title>
        <authorList>
            <consortium name="The Broad Institute Genomics Platform"/>
            <consortium name="The Broad Institute Genome Sequencing Center for Infectious Disease"/>
            <person name="Wu L."/>
            <person name="Ma J."/>
        </authorList>
    </citation>
    <scope>NUCLEOTIDE SEQUENCE [LARGE SCALE GENOMIC DNA]</scope>
    <source>
        <strain evidence="2">JCM 17440</strain>
    </source>
</reference>
<sequence length="215" mass="24343">MSTATQADQQFAAVLPKLFAESAWHEELPTDLTDRPPLWSGTDFGRLYGVEAPTGRDREIYEKLQLMVLGGAVKGWPTASALLGHWLDGNGKTKHVNVSEIMERSPEMKREIAKTLSEHHGSGRFDSGWRSANFDYRTNLDMYYAFNGYQYRVVGEDGHYKVKFYKRYNFGTSEENRLPINAPLLGSIKQPDISRLHTAGLARDFDVYGSSSFPR</sequence>
<proteinExistence type="predicted"/>
<accession>A0ABP8CLW5</accession>
<dbReference type="Proteomes" id="UP001501710">
    <property type="component" value="Unassembled WGS sequence"/>
</dbReference>
<keyword evidence="2" id="KW-1185">Reference proteome</keyword>
<dbReference type="RefSeq" id="WP_344905427.1">
    <property type="nucleotide sequence ID" value="NZ_BAABAS010000026.1"/>
</dbReference>
<protein>
    <submittedName>
        <fullName evidence="1">Uncharacterized protein</fullName>
    </submittedName>
</protein>
<dbReference type="EMBL" id="BAABAS010000026">
    <property type="protein sequence ID" value="GAA4240752.1"/>
    <property type="molecule type" value="Genomic_DNA"/>
</dbReference>
<comment type="caution">
    <text evidence="1">The sequence shown here is derived from an EMBL/GenBank/DDBJ whole genome shotgun (WGS) entry which is preliminary data.</text>
</comment>
<evidence type="ECO:0000313" key="1">
    <source>
        <dbReference type="EMBL" id="GAA4240752.1"/>
    </source>
</evidence>